<comment type="caution">
    <text evidence="11">The sequence shown here is derived from an EMBL/GenBank/DDBJ whole genome shotgun (WGS) entry which is preliminary data.</text>
</comment>
<evidence type="ECO:0000313" key="12">
    <source>
        <dbReference type="Proteomes" id="UP001303760"/>
    </source>
</evidence>
<keyword evidence="2 7" id="KW-0863">Zinc-finger</keyword>
<feature type="domain" description="B box-type" evidence="9">
    <location>
        <begin position="28"/>
        <end position="72"/>
    </location>
</feature>
<dbReference type="InterPro" id="IPR016035">
    <property type="entry name" value="Acyl_Trfase/lysoPLipase"/>
</dbReference>
<dbReference type="GO" id="GO:0019369">
    <property type="term" value="P:arachidonate metabolic process"/>
    <property type="evidence" value="ECO:0007669"/>
    <property type="project" value="TreeGrafter"/>
</dbReference>
<dbReference type="PROSITE" id="PS00518">
    <property type="entry name" value="ZF_RING_1"/>
    <property type="match status" value="1"/>
</dbReference>
<keyword evidence="1" id="KW-0479">Metal-binding</keyword>
<dbReference type="Gene3D" id="3.40.50.300">
    <property type="entry name" value="P-loop containing nucleotide triphosphate hydrolases"/>
    <property type="match status" value="1"/>
</dbReference>
<keyword evidence="4" id="KW-0862">Zinc</keyword>
<dbReference type="AlphaFoldDB" id="A0AAN7C1G4"/>
<dbReference type="Pfam" id="PF01734">
    <property type="entry name" value="Patatin"/>
    <property type="match status" value="1"/>
</dbReference>
<evidence type="ECO:0000256" key="6">
    <source>
        <dbReference type="ARBA" id="ARBA00023098"/>
    </source>
</evidence>
<dbReference type="CDD" id="cd00882">
    <property type="entry name" value="Ras_like_GTPase"/>
    <property type="match status" value="1"/>
</dbReference>
<dbReference type="PANTHER" id="PTHR24185">
    <property type="entry name" value="CALCIUM-INDEPENDENT PHOSPHOLIPASE A2-GAMMA"/>
    <property type="match status" value="1"/>
</dbReference>
<dbReference type="GO" id="GO:0008270">
    <property type="term" value="F:zinc ion binding"/>
    <property type="evidence" value="ECO:0007669"/>
    <property type="project" value="UniProtKB-KW"/>
</dbReference>
<sequence>METDNVWASEPSSSNLARSPFSIVPAKREDQLCSDCDEKPVTCYCRGCGQWYCDNCCRVKPKHLRKPLEHQVYLPDGSPANVSSHRARRLQQAIRPVRTREQLNEEHRLDYATLWFAITSPDDAESLGFEKHPRFSELMQEHCRVHNQPPREVYPRLVSFLGDSGAGKSTLIRWLIDGSRDGESSDAPFPVVGDMNTTPTSSDIHLYRDSVTDQDTPLLFVDCEGFGVAVPTSAATVVTEGRKPDEGQQSKEAGAWALSLARGTYRSIKRRLGWFKATESNRQNALEQLLPRFLYTISDVVVYVMTEAEQKKAGKVLDKLVEWSCKSEGNVWSTTELTARLLQENSKLVDANTTISEYKERLKNFWNRDFSLDEMLKGYFTSVKFIAVPRGEDSSRLDEQVDLLREVIDVAASEAHRSKRDSNMLLSAGPQDVFYQLAFEHFCKSKDKAFDFMETFFSIHPLPVSFQNTAFELFRSAQTALANSPESSSEEELAGELVTAVIPFIASIIAISVARPYSQLPCSISQLVRGETSEPSKSRSDFHLRDFSFEKRLALAVDEFVKTSVRCGLVSPTTQQRCVGTERAHMKGQRHVDDQGNVIEYWRDAFECSAYHDAFQVSWMNALNAEMMELDGIVGSGPPLIRQLCTRRQTYIKRMYERIPNMSFPDRSACFWCFQSVPTERFPCGHWICELCLRQTARQSPDDDRLYLIEQCDRHGEITTFSPPFEYLHLPRNAGRRLLCLDEGGVRAIIELVILVALQKRLGDSIPLQDCFDLIGGSGAGGVIGLGLGLGQWRVSEAIEEFKRCVAPVFSERAGSAIFSWILDYPYRSEKLHQGIRKAFGERGKRPMREAASVGGSITGGATRVFVTSSVKGRGGNILLTNYNRPRDVDLADRKTKLDLGTHTFSCDLSIEEAAMATVSRPALFDKPFRAPNGDEFLGANPELHNPAQVTLLEAKYLWSHAMKQHPDVLVSVGAGCSGVSDKNSDSKNCQNAEATWVKAFGEASKENPARYVRLCPRFSDALPAADDVASLVNGSLEDFAFKVLEKNGLPVMIAEGKSVDGIDLIYRRLISTTFYFHHGTTKASAILGQIRCRFKHASDIAKAVGKKMREFKNARFVLESYGNVLWEFHEETLATMESKGELRAPVEFNLPGSSKILDIKLYADQFRAESISGCPLHVDSLLDLEQ</sequence>
<proteinExistence type="predicted"/>
<keyword evidence="12" id="KW-1185">Reference proteome</keyword>
<comment type="caution">
    <text evidence="8">Lacks conserved residue(s) required for the propagation of feature annotation.</text>
</comment>
<evidence type="ECO:0000259" key="9">
    <source>
        <dbReference type="PROSITE" id="PS50119"/>
    </source>
</evidence>
<evidence type="ECO:0000256" key="8">
    <source>
        <dbReference type="PROSITE-ProRule" id="PRU01161"/>
    </source>
</evidence>
<organism evidence="11 12">
    <name type="scientific">Achaetomium macrosporum</name>
    <dbReference type="NCBI Taxonomy" id="79813"/>
    <lineage>
        <taxon>Eukaryota</taxon>
        <taxon>Fungi</taxon>
        <taxon>Dikarya</taxon>
        <taxon>Ascomycota</taxon>
        <taxon>Pezizomycotina</taxon>
        <taxon>Sordariomycetes</taxon>
        <taxon>Sordariomycetidae</taxon>
        <taxon>Sordariales</taxon>
        <taxon>Chaetomiaceae</taxon>
        <taxon>Achaetomium</taxon>
    </lineage>
</organism>
<dbReference type="InterPro" id="IPR000315">
    <property type="entry name" value="Znf_B-box"/>
</dbReference>
<dbReference type="GO" id="GO:0046486">
    <property type="term" value="P:glycerolipid metabolic process"/>
    <property type="evidence" value="ECO:0007669"/>
    <property type="project" value="UniProtKB-ARBA"/>
</dbReference>
<reference evidence="11" key="1">
    <citation type="journal article" date="2023" name="Mol. Phylogenet. Evol.">
        <title>Genome-scale phylogeny and comparative genomics of the fungal order Sordariales.</title>
        <authorList>
            <person name="Hensen N."/>
            <person name="Bonometti L."/>
            <person name="Westerberg I."/>
            <person name="Brannstrom I.O."/>
            <person name="Guillou S."/>
            <person name="Cros-Aarteil S."/>
            <person name="Calhoun S."/>
            <person name="Haridas S."/>
            <person name="Kuo A."/>
            <person name="Mondo S."/>
            <person name="Pangilinan J."/>
            <person name="Riley R."/>
            <person name="LaButti K."/>
            <person name="Andreopoulos B."/>
            <person name="Lipzen A."/>
            <person name="Chen C."/>
            <person name="Yan M."/>
            <person name="Daum C."/>
            <person name="Ng V."/>
            <person name="Clum A."/>
            <person name="Steindorff A."/>
            <person name="Ohm R.A."/>
            <person name="Martin F."/>
            <person name="Silar P."/>
            <person name="Natvig D.O."/>
            <person name="Lalanne C."/>
            <person name="Gautier V."/>
            <person name="Ament-Velasquez S.L."/>
            <person name="Kruys A."/>
            <person name="Hutchinson M.I."/>
            <person name="Powell A.J."/>
            <person name="Barry K."/>
            <person name="Miller A.N."/>
            <person name="Grigoriev I.V."/>
            <person name="Debuchy R."/>
            <person name="Gladieux P."/>
            <person name="Hiltunen Thoren M."/>
            <person name="Johannesson H."/>
        </authorList>
    </citation>
    <scope>NUCLEOTIDE SEQUENCE</scope>
    <source>
        <strain evidence="11">CBS 532.94</strain>
    </source>
</reference>
<dbReference type="PROSITE" id="PS50119">
    <property type="entry name" value="ZF_BBOX"/>
    <property type="match status" value="1"/>
</dbReference>
<evidence type="ECO:0000256" key="3">
    <source>
        <dbReference type="ARBA" id="ARBA00022801"/>
    </source>
</evidence>
<dbReference type="InterPro" id="IPR002641">
    <property type="entry name" value="PNPLA_dom"/>
</dbReference>
<gene>
    <name evidence="11" type="ORF">C8A03DRAFT_38972</name>
</gene>
<dbReference type="InterPro" id="IPR027417">
    <property type="entry name" value="P-loop_NTPase"/>
</dbReference>
<dbReference type="Gene3D" id="3.40.1090.10">
    <property type="entry name" value="Cytosolic phospholipase A2 catalytic domain"/>
    <property type="match status" value="1"/>
</dbReference>
<evidence type="ECO:0000256" key="4">
    <source>
        <dbReference type="ARBA" id="ARBA00022833"/>
    </source>
</evidence>
<accession>A0AAN7C1G4</accession>
<reference evidence="11" key="2">
    <citation type="submission" date="2023-05" db="EMBL/GenBank/DDBJ databases">
        <authorList>
            <consortium name="Lawrence Berkeley National Laboratory"/>
            <person name="Steindorff A."/>
            <person name="Hensen N."/>
            <person name="Bonometti L."/>
            <person name="Westerberg I."/>
            <person name="Brannstrom I.O."/>
            <person name="Guillou S."/>
            <person name="Cros-Aarteil S."/>
            <person name="Calhoun S."/>
            <person name="Haridas S."/>
            <person name="Kuo A."/>
            <person name="Mondo S."/>
            <person name="Pangilinan J."/>
            <person name="Riley R."/>
            <person name="Labutti K."/>
            <person name="Andreopoulos B."/>
            <person name="Lipzen A."/>
            <person name="Chen C."/>
            <person name="Yanf M."/>
            <person name="Daum C."/>
            <person name="Ng V."/>
            <person name="Clum A."/>
            <person name="Ohm R."/>
            <person name="Martin F."/>
            <person name="Silar P."/>
            <person name="Natvig D."/>
            <person name="Lalanne C."/>
            <person name="Gautier V."/>
            <person name="Ament-Velasquez S.L."/>
            <person name="Kruys A."/>
            <person name="Hutchinson M.I."/>
            <person name="Powell A.J."/>
            <person name="Barry K."/>
            <person name="Miller A.N."/>
            <person name="Grigoriev I.V."/>
            <person name="Debuchy R."/>
            <person name="Gladieux P."/>
            <person name="Thoren M.H."/>
            <person name="Johannesson H."/>
        </authorList>
    </citation>
    <scope>NUCLEOTIDE SEQUENCE</scope>
    <source>
        <strain evidence="11">CBS 532.94</strain>
    </source>
</reference>
<dbReference type="SUPFAM" id="SSF52151">
    <property type="entry name" value="FabD/lysophospholipase-like"/>
    <property type="match status" value="1"/>
</dbReference>
<dbReference type="EMBL" id="MU860588">
    <property type="protein sequence ID" value="KAK4233321.1"/>
    <property type="molecule type" value="Genomic_DNA"/>
</dbReference>
<dbReference type="GO" id="GO:0047499">
    <property type="term" value="F:calcium-independent phospholipase A2 activity"/>
    <property type="evidence" value="ECO:0007669"/>
    <property type="project" value="TreeGrafter"/>
</dbReference>
<evidence type="ECO:0000256" key="1">
    <source>
        <dbReference type="ARBA" id="ARBA00022723"/>
    </source>
</evidence>
<dbReference type="Proteomes" id="UP001303760">
    <property type="component" value="Unassembled WGS sequence"/>
</dbReference>
<feature type="domain" description="PNPLA" evidence="10">
    <location>
        <begin position="739"/>
        <end position="947"/>
    </location>
</feature>
<name>A0AAN7C1G4_9PEZI</name>
<evidence type="ECO:0000256" key="7">
    <source>
        <dbReference type="PROSITE-ProRule" id="PRU00024"/>
    </source>
</evidence>
<evidence type="ECO:0000256" key="2">
    <source>
        <dbReference type="ARBA" id="ARBA00022771"/>
    </source>
</evidence>
<dbReference type="SUPFAM" id="SSF52540">
    <property type="entry name" value="P-loop containing nucleoside triphosphate hydrolases"/>
    <property type="match status" value="1"/>
</dbReference>
<evidence type="ECO:0000313" key="11">
    <source>
        <dbReference type="EMBL" id="KAK4233321.1"/>
    </source>
</evidence>
<dbReference type="GO" id="GO:0016042">
    <property type="term" value="P:lipid catabolic process"/>
    <property type="evidence" value="ECO:0007669"/>
    <property type="project" value="UniProtKB-KW"/>
</dbReference>
<evidence type="ECO:0008006" key="13">
    <source>
        <dbReference type="Google" id="ProtNLM"/>
    </source>
</evidence>
<keyword evidence="6" id="KW-0443">Lipid metabolism</keyword>
<dbReference type="GO" id="GO:0016020">
    <property type="term" value="C:membrane"/>
    <property type="evidence" value="ECO:0007669"/>
    <property type="project" value="TreeGrafter"/>
</dbReference>
<protein>
    <recommendedName>
        <fullName evidence="13">PNPLA domain-containing protein</fullName>
    </recommendedName>
</protein>
<dbReference type="PANTHER" id="PTHR24185:SF1">
    <property type="entry name" value="CALCIUM-INDEPENDENT PHOSPHOLIPASE A2-GAMMA"/>
    <property type="match status" value="1"/>
</dbReference>
<dbReference type="PROSITE" id="PS51635">
    <property type="entry name" value="PNPLA"/>
    <property type="match status" value="1"/>
</dbReference>
<evidence type="ECO:0000259" key="10">
    <source>
        <dbReference type="PROSITE" id="PS51635"/>
    </source>
</evidence>
<dbReference type="CDD" id="cd19757">
    <property type="entry name" value="Bbox1"/>
    <property type="match status" value="1"/>
</dbReference>
<evidence type="ECO:0000256" key="5">
    <source>
        <dbReference type="ARBA" id="ARBA00022963"/>
    </source>
</evidence>
<keyword evidence="5" id="KW-0442">Lipid degradation</keyword>
<keyword evidence="3" id="KW-0378">Hydrolase</keyword>
<dbReference type="SMART" id="SM00336">
    <property type="entry name" value="BBOX"/>
    <property type="match status" value="1"/>
</dbReference>
<dbReference type="InterPro" id="IPR017907">
    <property type="entry name" value="Znf_RING_CS"/>
</dbReference>